<dbReference type="EMBL" id="PIQF01000002">
    <property type="protein sequence ID" value="RUO76193.1"/>
    <property type="molecule type" value="Genomic_DNA"/>
</dbReference>
<evidence type="ECO:0000256" key="1">
    <source>
        <dbReference type="ARBA" id="ARBA00004496"/>
    </source>
</evidence>
<protein>
    <recommendedName>
        <fullName evidence="3">serine O-acetyltransferase</fullName>
        <ecNumber evidence="3">2.3.1.30</ecNumber>
    </recommendedName>
</protein>
<dbReference type="NCBIfam" id="TIGR01172">
    <property type="entry name" value="cysE"/>
    <property type="match status" value="1"/>
</dbReference>
<evidence type="ECO:0000313" key="11">
    <source>
        <dbReference type="EMBL" id="RUO76193.1"/>
    </source>
</evidence>
<dbReference type="GO" id="GO:0005737">
    <property type="term" value="C:cytoplasm"/>
    <property type="evidence" value="ECO:0007669"/>
    <property type="project" value="UniProtKB-SubCell"/>
</dbReference>
<feature type="compositionally biased region" description="Basic and acidic residues" evidence="10">
    <location>
        <begin position="256"/>
        <end position="267"/>
    </location>
</feature>
<dbReference type="PANTHER" id="PTHR42811">
    <property type="entry name" value="SERINE ACETYLTRANSFERASE"/>
    <property type="match status" value="1"/>
</dbReference>
<dbReference type="FunFam" id="2.160.10.10:FF:000007">
    <property type="entry name" value="Serine acetyltransferase"/>
    <property type="match status" value="1"/>
</dbReference>
<comment type="similarity">
    <text evidence="2">Belongs to the transferase hexapeptide repeat family.</text>
</comment>
<dbReference type="InterPro" id="IPR005881">
    <property type="entry name" value="Ser_O-AcTrfase"/>
</dbReference>
<dbReference type="Gene3D" id="1.10.3130.10">
    <property type="entry name" value="serine acetyltransferase, domain 1"/>
    <property type="match status" value="1"/>
</dbReference>
<dbReference type="InterPro" id="IPR018357">
    <property type="entry name" value="Hexapep_transf_CS"/>
</dbReference>
<dbReference type="GO" id="GO:0009001">
    <property type="term" value="F:serine O-acetyltransferase activity"/>
    <property type="evidence" value="ECO:0007669"/>
    <property type="project" value="UniProtKB-EC"/>
</dbReference>
<comment type="catalytic activity">
    <reaction evidence="9">
        <text>L-serine + acetyl-CoA = O-acetyl-L-serine + CoA</text>
        <dbReference type="Rhea" id="RHEA:24560"/>
        <dbReference type="ChEBI" id="CHEBI:33384"/>
        <dbReference type="ChEBI" id="CHEBI:57287"/>
        <dbReference type="ChEBI" id="CHEBI:57288"/>
        <dbReference type="ChEBI" id="CHEBI:58340"/>
        <dbReference type="EC" id="2.3.1.30"/>
    </reaction>
</comment>
<dbReference type="OrthoDB" id="9801456at2"/>
<dbReference type="NCBIfam" id="NF041874">
    <property type="entry name" value="EPS_EpsC"/>
    <property type="match status" value="1"/>
</dbReference>
<comment type="subcellular location">
    <subcellularLocation>
        <location evidence="1">Cytoplasm</location>
    </subcellularLocation>
</comment>
<evidence type="ECO:0000256" key="10">
    <source>
        <dbReference type="SAM" id="MobiDB-lite"/>
    </source>
</evidence>
<evidence type="ECO:0000256" key="2">
    <source>
        <dbReference type="ARBA" id="ARBA00007274"/>
    </source>
</evidence>
<dbReference type="InterPro" id="IPR053376">
    <property type="entry name" value="Serine_acetyltransferase"/>
</dbReference>
<evidence type="ECO:0000256" key="5">
    <source>
        <dbReference type="ARBA" id="ARBA00022605"/>
    </source>
</evidence>
<dbReference type="InterPro" id="IPR001451">
    <property type="entry name" value="Hexapep"/>
</dbReference>
<keyword evidence="6 11" id="KW-0808">Transferase</keyword>
<evidence type="ECO:0000256" key="4">
    <source>
        <dbReference type="ARBA" id="ARBA00022490"/>
    </source>
</evidence>
<evidence type="ECO:0000313" key="12">
    <source>
        <dbReference type="Proteomes" id="UP000287908"/>
    </source>
</evidence>
<evidence type="ECO:0000256" key="7">
    <source>
        <dbReference type="ARBA" id="ARBA00022737"/>
    </source>
</evidence>
<reference evidence="11 12" key="1">
    <citation type="journal article" date="2011" name="Front. Microbiol.">
        <title>Genomic signatures of strain selection and enhancement in Bacillus atrophaeus var. globigii, a historical biowarfare simulant.</title>
        <authorList>
            <person name="Gibbons H.S."/>
            <person name="Broomall S.M."/>
            <person name="McNew L.A."/>
            <person name="Daligault H."/>
            <person name="Chapman C."/>
            <person name="Bruce D."/>
            <person name="Karavis M."/>
            <person name="Krepps M."/>
            <person name="McGregor P.A."/>
            <person name="Hong C."/>
            <person name="Park K.H."/>
            <person name="Akmal A."/>
            <person name="Feldman A."/>
            <person name="Lin J.S."/>
            <person name="Chang W.E."/>
            <person name="Higgs B.W."/>
            <person name="Demirev P."/>
            <person name="Lindquist J."/>
            <person name="Liem A."/>
            <person name="Fochler E."/>
            <person name="Read T.D."/>
            <person name="Tapia R."/>
            <person name="Johnson S."/>
            <person name="Bishop-Lilly K.A."/>
            <person name="Detter C."/>
            <person name="Han C."/>
            <person name="Sozhamannan S."/>
            <person name="Rosenzweig C.N."/>
            <person name="Skowronski E.W."/>
        </authorList>
    </citation>
    <scope>NUCLEOTIDE SEQUENCE [LARGE SCALE GENOMIC DNA]</scope>
    <source>
        <strain evidence="11 12">CL-SP19</strain>
    </source>
</reference>
<name>A0A432ZE01_9GAMM</name>
<evidence type="ECO:0000256" key="9">
    <source>
        <dbReference type="ARBA" id="ARBA00049486"/>
    </source>
</evidence>
<accession>A0A432ZE01</accession>
<dbReference type="InterPro" id="IPR042122">
    <property type="entry name" value="Ser_AcTrfase_N_sf"/>
</dbReference>
<dbReference type="InterPro" id="IPR045304">
    <property type="entry name" value="LbH_SAT"/>
</dbReference>
<proteinExistence type="inferred from homology"/>
<dbReference type="PROSITE" id="PS00101">
    <property type="entry name" value="HEXAPEP_TRANSFERASES"/>
    <property type="match status" value="1"/>
</dbReference>
<sequence>MAFFSGMREDIRSVFERDPAARNAFEVLFNYPGLHAIWFHRISHKLWCWRMYWLARFLSNIARWLTGIEIHPGAKIGRRFFIDHGMGVVIGETADIGDDVTLYHGVTLGGTSWDKGKRHPTLKNGVVIGAGAKVLGPVTVGEAARIGSNAVVVRDVPEKATMVGIPARVAKSDIDKETSERRKKMAKAYGFDAYAIAADNPDPVATAIGRMLDHVDVLDQKVSDLCQAVNKLGGDVCGEIPKVDVEDVEFLEETARAAERRESHQSDGKINTNSSD</sequence>
<dbReference type="AlphaFoldDB" id="A0A432ZE01"/>
<evidence type="ECO:0000256" key="8">
    <source>
        <dbReference type="ARBA" id="ARBA00023315"/>
    </source>
</evidence>
<keyword evidence="7" id="KW-0677">Repeat</keyword>
<keyword evidence="4" id="KW-0963">Cytoplasm</keyword>
<keyword evidence="5" id="KW-0028">Amino-acid biosynthesis</keyword>
<keyword evidence="8" id="KW-0012">Acyltransferase</keyword>
<dbReference type="FunFam" id="1.10.3130.10:FF:000002">
    <property type="entry name" value="Serine acetyltransferase"/>
    <property type="match status" value="1"/>
</dbReference>
<dbReference type="GO" id="GO:0006535">
    <property type="term" value="P:cysteine biosynthetic process from serine"/>
    <property type="evidence" value="ECO:0007669"/>
    <property type="project" value="InterPro"/>
</dbReference>
<dbReference type="EC" id="2.3.1.30" evidence="3"/>
<evidence type="ECO:0000256" key="3">
    <source>
        <dbReference type="ARBA" id="ARBA00013266"/>
    </source>
</evidence>
<dbReference type="Proteomes" id="UP000287908">
    <property type="component" value="Unassembled WGS sequence"/>
</dbReference>
<dbReference type="Gene3D" id="2.160.10.10">
    <property type="entry name" value="Hexapeptide repeat proteins"/>
    <property type="match status" value="1"/>
</dbReference>
<dbReference type="InterPro" id="IPR011004">
    <property type="entry name" value="Trimer_LpxA-like_sf"/>
</dbReference>
<dbReference type="SUPFAM" id="SSF51161">
    <property type="entry name" value="Trimeric LpxA-like enzymes"/>
    <property type="match status" value="1"/>
</dbReference>
<dbReference type="RefSeq" id="WP_126784914.1">
    <property type="nucleotide sequence ID" value="NZ_PIQF01000002.1"/>
</dbReference>
<dbReference type="CDD" id="cd03354">
    <property type="entry name" value="LbH_SAT"/>
    <property type="match status" value="1"/>
</dbReference>
<gene>
    <name evidence="11" type="primary">cysE</name>
    <name evidence="11" type="ORF">CWI81_08785</name>
</gene>
<comment type="caution">
    <text evidence="11">The sequence shown here is derived from an EMBL/GenBank/DDBJ whole genome shotgun (WGS) entry which is preliminary data.</text>
</comment>
<feature type="region of interest" description="Disordered" evidence="10">
    <location>
        <begin position="256"/>
        <end position="276"/>
    </location>
</feature>
<dbReference type="Pfam" id="PF00132">
    <property type="entry name" value="Hexapep"/>
    <property type="match status" value="1"/>
</dbReference>
<evidence type="ECO:0000256" key="6">
    <source>
        <dbReference type="ARBA" id="ARBA00022679"/>
    </source>
</evidence>
<organism evidence="11 12">
    <name type="scientific">Idiomarina seosinensis</name>
    <dbReference type="NCBI Taxonomy" id="281739"/>
    <lineage>
        <taxon>Bacteria</taxon>
        <taxon>Pseudomonadati</taxon>
        <taxon>Pseudomonadota</taxon>
        <taxon>Gammaproteobacteria</taxon>
        <taxon>Alteromonadales</taxon>
        <taxon>Idiomarinaceae</taxon>
        <taxon>Idiomarina</taxon>
    </lineage>
</organism>
<keyword evidence="12" id="KW-1185">Reference proteome</keyword>